<dbReference type="PANTHER" id="PTHR34351">
    <property type="entry name" value="SLR1927 PROTEIN-RELATED"/>
    <property type="match status" value="1"/>
</dbReference>
<dbReference type="InterPro" id="IPR002881">
    <property type="entry name" value="DUF58"/>
</dbReference>
<dbReference type="Pfam" id="PF01882">
    <property type="entry name" value="DUF58"/>
    <property type="match status" value="1"/>
</dbReference>
<protein>
    <submittedName>
        <fullName evidence="3">DUF58 domain-containing protein</fullName>
    </submittedName>
</protein>
<keyword evidence="1" id="KW-1133">Transmembrane helix</keyword>
<gene>
    <name evidence="3" type="ORF">RB614_12225</name>
</gene>
<accession>A0ABU0ZE12</accession>
<evidence type="ECO:0000259" key="2">
    <source>
        <dbReference type="Pfam" id="PF01882"/>
    </source>
</evidence>
<keyword evidence="1" id="KW-0472">Membrane</keyword>
<comment type="caution">
    <text evidence="3">The sequence shown here is derived from an EMBL/GenBank/DDBJ whole genome shotgun (WGS) entry which is preliminary data.</text>
</comment>
<dbReference type="Proteomes" id="UP001230908">
    <property type="component" value="Unassembled WGS sequence"/>
</dbReference>
<sequence length="376" mass="39893">MRLTPRGTGLLASAVVLLATGFWFGYPELTLLGSAAAIAAGCALAHAAWRPGLSVQRVADPDRVARGDPATMTLTVRNTGRLASASLIAEDRCGAKPVPVPLLRLRPGHDTTVSYPVPTHRRGVIPVGPLRVTRRDALGLVSLARAHGDTTTVWVHPRIHHLSAVPAGVARSLDGRIDRVPHGTITFDSLREYVVGDELRRVHWRTSAKVGELMVREDLDTSLPQIVVLLDDRVTAHPRESVEETFESACEAAASVVAAAVREDVPVTLQLVSGGGGTANFLDRLAEAHLHRDGDLHAATVRLRQQRLGDTLVFLTGPGGTADLGLVGALRGTYPAVVVGMFGSDGPTPAAVDGMVMLDAKDGPEFAAEWEGVERL</sequence>
<dbReference type="RefSeq" id="WP_308712562.1">
    <property type="nucleotide sequence ID" value="NZ_JAVHUY010000009.1"/>
</dbReference>
<proteinExistence type="predicted"/>
<evidence type="ECO:0000313" key="3">
    <source>
        <dbReference type="EMBL" id="MDQ7905291.1"/>
    </source>
</evidence>
<evidence type="ECO:0000313" key="4">
    <source>
        <dbReference type="Proteomes" id="UP001230908"/>
    </source>
</evidence>
<name>A0ABU0ZE12_9ACTN</name>
<dbReference type="PANTHER" id="PTHR34351:SF1">
    <property type="entry name" value="SLR1927 PROTEIN"/>
    <property type="match status" value="1"/>
</dbReference>
<feature type="transmembrane region" description="Helical" evidence="1">
    <location>
        <begin position="7"/>
        <end position="25"/>
    </location>
</feature>
<keyword evidence="4" id="KW-1185">Reference proteome</keyword>
<feature type="domain" description="DUF58" evidence="2">
    <location>
        <begin position="190"/>
        <end position="265"/>
    </location>
</feature>
<keyword evidence="1" id="KW-0812">Transmembrane</keyword>
<organism evidence="3 4">
    <name type="scientific">Phytohabitans maris</name>
    <dbReference type="NCBI Taxonomy" id="3071409"/>
    <lineage>
        <taxon>Bacteria</taxon>
        <taxon>Bacillati</taxon>
        <taxon>Actinomycetota</taxon>
        <taxon>Actinomycetes</taxon>
        <taxon>Micromonosporales</taxon>
        <taxon>Micromonosporaceae</taxon>
    </lineage>
</organism>
<reference evidence="3 4" key="1">
    <citation type="submission" date="2023-08" db="EMBL/GenBank/DDBJ databases">
        <title>Phytohabitans sansha sp. nov., isolated from marine sediment.</title>
        <authorList>
            <person name="Zhao Y."/>
            <person name="Yi K."/>
        </authorList>
    </citation>
    <scope>NUCLEOTIDE SEQUENCE [LARGE SCALE GENOMIC DNA]</scope>
    <source>
        <strain evidence="3 4">ZYX-F-186</strain>
    </source>
</reference>
<dbReference type="EMBL" id="JAVHUY010000009">
    <property type="protein sequence ID" value="MDQ7905291.1"/>
    <property type="molecule type" value="Genomic_DNA"/>
</dbReference>
<evidence type="ECO:0000256" key="1">
    <source>
        <dbReference type="SAM" id="Phobius"/>
    </source>
</evidence>